<dbReference type="InterPro" id="IPR003594">
    <property type="entry name" value="HATPase_dom"/>
</dbReference>
<organism evidence="4 5">
    <name type="scientific">Vallitalea longa</name>
    <dbReference type="NCBI Taxonomy" id="2936439"/>
    <lineage>
        <taxon>Bacteria</taxon>
        <taxon>Bacillati</taxon>
        <taxon>Bacillota</taxon>
        <taxon>Clostridia</taxon>
        <taxon>Lachnospirales</taxon>
        <taxon>Vallitaleaceae</taxon>
        <taxon>Vallitalea</taxon>
    </lineage>
</organism>
<protein>
    <submittedName>
        <fullName evidence="4">Histidine kinase</fullName>
    </submittedName>
</protein>
<evidence type="ECO:0000313" key="4">
    <source>
        <dbReference type="EMBL" id="GKX28881.1"/>
    </source>
</evidence>
<evidence type="ECO:0000313" key="5">
    <source>
        <dbReference type="Proteomes" id="UP001144256"/>
    </source>
</evidence>
<dbReference type="SUPFAM" id="SSF55874">
    <property type="entry name" value="ATPase domain of HSP90 chaperone/DNA topoisomerase II/histidine kinase"/>
    <property type="match status" value="1"/>
</dbReference>
<dbReference type="PROSITE" id="PS50109">
    <property type="entry name" value="HIS_KIN"/>
    <property type="match status" value="1"/>
</dbReference>
<keyword evidence="2" id="KW-0902">Two-component regulatory system</keyword>
<keyword evidence="1 4" id="KW-0808">Transferase</keyword>
<dbReference type="EMBL" id="BRLB01000002">
    <property type="protein sequence ID" value="GKX28881.1"/>
    <property type="molecule type" value="Genomic_DNA"/>
</dbReference>
<dbReference type="Pfam" id="PF02518">
    <property type="entry name" value="HATPase_c"/>
    <property type="match status" value="1"/>
</dbReference>
<evidence type="ECO:0000259" key="3">
    <source>
        <dbReference type="PROSITE" id="PS50109"/>
    </source>
</evidence>
<dbReference type="AlphaFoldDB" id="A0A9W5YA15"/>
<comment type="caution">
    <text evidence="4">The sequence shown here is derived from an EMBL/GenBank/DDBJ whole genome shotgun (WGS) entry which is preliminary data.</text>
</comment>
<dbReference type="CDD" id="cd00075">
    <property type="entry name" value="HATPase"/>
    <property type="match status" value="1"/>
</dbReference>
<dbReference type="InterPro" id="IPR005467">
    <property type="entry name" value="His_kinase_dom"/>
</dbReference>
<sequence length="185" mass="21050">MKELSMHILDIAQNSVRAKSSNITIIVKELVKDNVFEFSIQDDGEGIPEVILKDIRSPFTTSRTMRRVGLGIPLLNDTCNMCNGELYIKSIVNQGTYILAKMDYNHIDRPPLGDLESTIATFFSSNDNVNIEYEHCYNDESFSISTKELKDVLGDVPLTNLDVIKWLVEFLRENIEEIKSDEEKA</sequence>
<reference evidence="4" key="1">
    <citation type="submission" date="2022-06" db="EMBL/GenBank/DDBJ databases">
        <title>Vallitalea longa sp. nov., an anaerobic bacterium isolated from marine sediment.</title>
        <authorList>
            <person name="Hirano S."/>
            <person name="Terahara T."/>
            <person name="Mori K."/>
            <person name="Hamada M."/>
            <person name="Matsumoto R."/>
            <person name="Kobayashi T."/>
        </authorList>
    </citation>
    <scope>NUCLEOTIDE SEQUENCE</scope>
    <source>
        <strain evidence="4">SH18-1</strain>
    </source>
</reference>
<accession>A0A9W5YA15</accession>
<keyword evidence="1 4" id="KW-0418">Kinase</keyword>
<evidence type="ECO:0000256" key="1">
    <source>
        <dbReference type="ARBA" id="ARBA00022777"/>
    </source>
</evidence>
<evidence type="ECO:0000256" key="2">
    <source>
        <dbReference type="ARBA" id="ARBA00023012"/>
    </source>
</evidence>
<dbReference type="RefSeq" id="WP_281813781.1">
    <property type="nucleotide sequence ID" value="NZ_BRLB01000002.1"/>
</dbReference>
<dbReference type="Proteomes" id="UP001144256">
    <property type="component" value="Unassembled WGS sequence"/>
</dbReference>
<name>A0A9W5YA15_9FIRM</name>
<keyword evidence="5" id="KW-1185">Reference proteome</keyword>
<dbReference type="GO" id="GO:0016301">
    <property type="term" value="F:kinase activity"/>
    <property type="evidence" value="ECO:0007669"/>
    <property type="project" value="UniProtKB-KW"/>
</dbReference>
<dbReference type="InterPro" id="IPR036890">
    <property type="entry name" value="HATPase_C_sf"/>
</dbReference>
<gene>
    <name evidence="4" type="ORF">SH1V18_13610</name>
</gene>
<proteinExistence type="predicted"/>
<feature type="domain" description="Histidine kinase" evidence="3">
    <location>
        <begin position="1"/>
        <end position="106"/>
    </location>
</feature>
<dbReference type="GO" id="GO:0000160">
    <property type="term" value="P:phosphorelay signal transduction system"/>
    <property type="evidence" value="ECO:0007669"/>
    <property type="project" value="UniProtKB-KW"/>
</dbReference>
<dbReference type="Gene3D" id="3.30.565.10">
    <property type="entry name" value="Histidine kinase-like ATPase, C-terminal domain"/>
    <property type="match status" value="1"/>
</dbReference>